<dbReference type="GO" id="GO:0005524">
    <property type="term" value="F:ATP binding"/>
    <property type="evidence" value="ECO:0007669"/>
    <property type="project" value="UniProtKB-KW"/>
</dbReference>
<comment type="catalytic activity">
    <reaction evidence="3">
        <text>ATP + H2O = ADP + phosphate + H(+)</text>
        <dbReference type="Rhea" id="RHEA:13065"/>
        <dbReference type="ChEBI" id="CHEBI:15377"/>
        <dbReference type="ChEBI" id="CHEBI:15378"/>
        <dbReference type="ChEBI" id="CHEBI:30616"/>
        <dbReference type="ChEBI" id="CHEBI:43474"/>
        <dbReference type="ChEBI" id="CHEBI:456216"/>
        <dbReference type="EC" id="5.6.2.3"/>
    </reaction>
</comment>
<sequence length="361" mass="37479">MHVIGRTDDRGPTAELGRYLARDGSTGDPVELDLDRPHAALVVGKRGTGKSYTLGVLAEGVATAPGLSPVVVDPMGAFGGLVEAGGTVHRRPRVRADALPASAWPELFGLDPASAVGGLVWRAFVAEDTLAGARTWIDDASADGATRRAAGNHLALADTWDAFSPDGLTPADLATAEPTVLDCAALPAAGFAAVCRAAASGLYRTRVENELDRLPWLFVDEAHVAFDGIAAPALRTLLTRGRAPGVSLVCATQRPGALPSVARSQADVVVAHHLATREDVDALAEARPSLLAGDLAGRLPTGVGDALVVDDATGSAHSVRIRTRRTRHDGDSPRVSTSGDEEHERVGPPVRERPDGTETGE</sequence>
<dbReference type="EMBL" id="CP058529">
    <property type="protein sequence ID" value="QLG29199.1"/>
    <property type="molecule type" value="Genomic_DNA"/>
</dbReference>
<proteinExistence type="inferred from homology"/>
<evidence type="ECO:0000256" key="4">
    <source>
        <dbReference type="ARBA" id="ARBA00048988"/>
    </source>
</evidence>
<comment type="catalytic activity">
    <reaction evidence="2">
        <text>Couples ATP hydrolysis with the unwinding of duplex DNA by translocating in the 3'-5' direction.</text>
        <dbReference type="EC" id="5.6.2.4"/>
    </reaction>
</comment>
<evidence type="ECO:0000256" key="2">
    <source>
        <dbReference type="ARBA" id="ARBA00034617"/>
    </source>
</evidence>
<evidence type="ECO:0000313" key="8">
    <source>
        <dbReference type="Proteomes" id="UP000509750"/>
    </source>
</evidence>
<evidence type="ECO:0000256" key="1">
    <source>
        <dbReference type="ARBA" id="ARBA00007816"/>
    </source>
</evidence>
<dbReference type="InterPro" id="IPR008571">
    <property type="entry name" value="HerA-like"/>
</dbReference>
<evidence type="ECO:0000259" key="6">
    <source>
        <dbReference type="Pfam" id="PF01935"/>
    </source>
</evidence>
<keyword evidence="7" id="KW-0067">ATP-binding</keyword>
<reference evidence="7 8" key="1">
    <citation type="submission" date="2020-07" db="EMBL/GenBank/DDBJ databases">
        <title>Gai3-2, isolated from salt lake.</title>
        <authorList>
            <person name="Cui H."/>
            <person name="Shi X."/>
        </authorList>
    </citation>
    <scope>NUCLEOTIDE SEQUENCE [LARGE SCALE GENOMIC DNA]</scope>
    <source>
        <strain evidence="7 8">Gai3-2</strain>
    </source>
</reference>
<evidence type="ECO:0000313" key="7">
    <source>
        <dbReference type="EMBL" id="QLG29199.1"/>
    </source>
</evidence>
<dbReference type="PANTHER" id="PTHR42957:SF1">
    <property type="entry name" value="HELICASE MJ1565-RELATED"/>
    <property type="match status" value="1"/>
</dbReference>
<keyword evidence="7" id="KW-0547">Nucleotide-binding</keyword>
<protein>
    <submittedName>
        <fullName evidence="7">ATP-binding protein</fullName>
    </submittedName>
</protein>
<organism evidence="7 8">
    <name type="scientific">Halorarum halophilum</name>
    <dbReference type="NCBI Taxonomy" id="2743090"/>
    <lineage>
        <taxon>Archaea</taxon>
        <taxon>Methanobacteriati</taxon>
        <taxon>Methanobacteriota</taxon>
        <taxon>Stenosarchaea group</taxon>
        <taxon>Halobacteria</taxon>
        <taxon>Halobacteriales</taxon>
        <taxon>Haloferacaceae</taxon>
        <taxon>Halorarum</taxon>
    </lineage>
</organism>
<dbReference type="InterPro" id="IPR027417">
    <property type="entry name" value="P-loop_NTPase"/>
</dbReference>
<keyword evidence="8" id="KW-1185">Reference proteome</keyword>
<dbReference type="InterPro" id="IPR002789">
    <property type="entry name" value="HerA_central"/>
</dbReference>
<evidence type="ECO:0000256" key="3">
    <source>
        <dbReference type="ARBA" id="ARBA00048954"/>
    </source>
</evidence>
<evidence type="ECO:0000256" key="5">
    <source>
        <dbReference type="SAM" id="MobiDB-lite"/>
    </source>
</evidence>
<name>A0A7D5K9N2_9EURY</name>
<feature type="region of interest" description="Disordered" evidence="5">
    <location>
        <begin position="314"/>
        <end position="361"/>
    </location>
</feature>
<dbReference type="Pfam" id="PF01935">
    <property type="entry name" value="DUF87"/>
    <property type="match status" value="1"/>
</dbReference>
<dbReference type="RefSeq" id="WP_179170773.1">
    <property type="nucleotide sequence ID" value="NZ_CP058529.1"/>
</dbReference>
<accession>A0A7D5K9N2</accession>
<feature type="domain" description="Helicase HerA central" evidence="6">
    <location>
        <begin position="16"/>
        <end position="82"/>
    </location>
</feature>
<dbReference type="AlphaFoldDB" id="A0A7D5K9N2"/>
<dbReference type="GO" id="GO:0043138">
    <property type="term" value="F:3'-5' DNA helicase activity"/>
    <property type="evidence" value="ECO:0007669"/>
    <property type="project" value="UniProtKB-EC"/>
</dbReference>
<feature type="compositionally biased region" description="Basic and acidic residues" evidence="5">
    <location>
        <begin position="340"/>
        <end position="361"/>
    </location>
</feature>
<dbReference type="KEGG" id="halg:HUG10_17420"/>
<dbReference type="PANTHER" id="PTHR42957">
    <property type="entry name" value="HELICASE MJ1565-RELATED"/>
    <property type="match status" value="1"/>
</dbReference>
<dbReference type="SUPFAM" id="SSF52540">
    <property type="entry name" value="P-loop containing nucleoside triphosphate hydrolases"/>
    <property type="match status" value="1"/>
</dbReference>
<comment type="catalytic activity">
    <reaction evidence="4">
        <text>ATP + H2O = ADP + phosphate + H(+)</text>
        <dbReference type="Rhea" id="RHEA:13065"/>
        <dbReference type="ChEBI" id="CHEBI:15377"/>
        <dbReference type="ChEBI" id="CHEBI:15378"/>
        <dbReference type="ChEBI" id="CHEBI:30616"/>
        <dbReference type="ChEBI" id="CHEBI:43474"/>
        <dbReference type="ChEBI" id="CHEBI:456216"/>
        <dbReference type="EC" id="5.6.2.4"/>
    </reaction>
</comment>
<dbReference type="OrthoDB" id="107033at2157"/>
<dbReference type="GO" id="GO:0043139">
    <property type="term" value="F:5'-3' DNA helicase activity"/>
    <property type="evidence" value="ECO:0007669"/>
    <property type="project" value="UniProtKB-EC"/>
</dbReference>
<comment type="similarity">
    <text evidence="1">Belongs to the HerA family.</text>
</comment>
<dbReference type="Proteomes" id="UP000509750">
    <property type="component" value="Chromosome"/>
</dbReference>
<dbReference type="GeneID" id="56030651"/>
<dbReference type="Gene3D" id="3.40.50.300">
    <property type="entry name" value="P-loop containing nucleotide triphosphate hydrolases"/>
    <property type="match status" value="2"/>
</dbReference>
<gene>
    <name evidence="7" type="ORF">HUG10_17420</name>
</gene>